<proteinExistence type="predicted"/>
<comment type="caution">
    <text evidence="1">The sequence shown here is derived from an EMBL/GenBank/DDBJ whole genome shotgun (WGS) entry which is preliminary data.</text>
</comment>
<protein>
    <submittedName>
        <fullName evidence="1">Uncharacterized protein</fullName>
    </submittedName>
</protein>
<keyword evidence="2" id="KW-1185">Reference proteome</keyword>
<evidence type="ECO:0000313" key="1">
    <source>
        <dbReference type="EMBL" id="MFM9615955.1"/>
    </source>
</evidence>
<sequence>MMLYRAVLQFVEDGPGVTGDWRDNPAPARAMYKKCVGLYTHDPAVVVQFVAVEDDGTRRIIRKWVVDREVVTEEGDPL</sequence>
<dbReference type="EMBL" id="JBJVNI010000045">
    <property type="protein sequence ID" value="MFM9615955.1"/>
    <property type="molecule type" value="Genomic_DNA"/>
</dbReference>
<name>A0ABW9I6H3_9ACTN</name>
<evidence type="ECO:0000313" key="2">
    <source>
        <dbReference type="Proteomes" id="UP001631957"/>
    </source>
</evidence>
<reference evidence="1 2" key="1">
    <citation type="submission" date="2024-12" db="EMBL/GenBank/DDBJ databases">
        <title>Forecasting of Potato common scab and diversities of Pathogenic streptomyces spp. in china.</title>
        <authorList>
            <person name="Handique U."/>
            <person name="Wu J."/>
        </authorList>
    </citation>
    <scope>NUCLEOTIDE SEQUENCE [LARGE SCALE GENOMIC DNA]</scope>
    <source>
        <strain evidence="1 2">ZRIMU1530</strain>
    </source>
</reference>
<accession>A0ABW9I6H3</accession>
<dbReference type="Proteomes" id="UP001631957">
    <property type="component" value="Unassembled WGS sequence"/>
</dbReference>
<dbReference type="RefSeq" id="WP_030213840.1">
    <property type="nucleotide sequence ID" value="NZ_JBJVNI010000045.1"/>
</dbReference>
<gene>
    <name evidence="1" type="ORF">ACKI18_45660</name>
</gene>
<organism evidence="1 2">
    <name type="scientific">Streptomyces niveiscabiei</name>
    <dbReference type="NCBI Taxonomy" id="164115"/>
    <lineage>
        <taxon>Bacteria</taxon>
        <taxon>Bacillati</taxon>
        <taxon>Actinomycetota</taxon>
        <taxon>Actinomycetes</taxon>
        <taxon>Kitasatosporales</taxon>
        <taxon>Streptomycetaceae</taxon>
        <taxon>Streptomyces</taxon>
    </lineage>
</organism>